<accession>E6LFI7</accession>
<evidence type="ECO:0000256" key="3">
    <source>
        <dbReference type="ARBA" id="ARBA00022692"/>
    </source>
</evidence>
<feature type="transmembrane region" description="Helical" evidence="7">
    <location>
        <begin position="167"/>
        <end position="188"/>
    </location>
</feature>
<keyword evidence="9" id="KW-1185">Reference proteome</keyword>
<feature type="transmembrane region" description="Helical" evidence="7">
    <location>
        <begin position="50"/>
        <end position="75"/>
    </location>
</feature>
<feature type="transmembrane region" description="Helical" evidence="7">
    <location>
        <begin position="143"/>
        <end position="161"/>
    </location>
</feature>
<feature type="binding site" evidence="6">
    <location>
        <position position="199"/>
    </location>
    <ligand>
        <name>Zn(2+)</name>
        <dbReference type="ChEBI" id="CHEBI:29105"/>
    </ligand>
</feature>
<evidence type="ECO:0000256" key="7">
    <source>
        <dbReference type="SAM" id="Phobius"/>
    </source>
</evidence>
<dbReference type="GO" id="GO:0140911">
    <property type="term" value="F:pore-forming activity"/>
    <property type="evidence" value="ECO:0007669"/>
    <property type="project" value="InterPro"/>
</dbReference>
<comment type="subcellular location">
    <subcellularLocation>
        <location evidence="1">Endomembrane system</location>
        <topology evidence="1">Multi-pass membrane protein</topology>
    </subcellularLocation>
</comment>
<dbReference type="GO" id="GO:0046872">
    <property type="term" value="F:metal ion binding"/>
    <property type="evidence" value="ECO:0007669"/>
    <property type="project" value="UniProtKB-KW"/>
</dbReference>
<dbReference type="InterPro" id="IPR004254">
    <property type="entry name" value="AdipoR/HlyIII-related"/>
</dbReference>
<reference evidence="8 9" key="1">
    <citation type="submission" date="2010-12" db="EMBL/GenBank/DDBJ databases">
        <authorList>
            <person name="Muzny D."/>
            <person name="Qin X."/>
            <person name="Deng J."/>
            <person name="Jiang H."/>
            <person name="Liu Y."/>
            <person name="Qu J."/>
            <person name="Song X.-Z."/>
            <person name="Zhang L."/>
            <person name="Thornton R."/>
            <person name="Coyle M."/>
            <person name="Francisco L."/>
            <person name="Jackson L."/>
            <person name="Javaid M."/>
            <person name="Korchina V."/>
            <person name="Kovar C."/>
            <person name="Mata R."/>
            <person name="Mathew T."/>
            <person name="Ngo R."/>
            <person name="Nguyen L."/>
            <person name="Nguyen N."/>
            <person name="Okwuonu G."/>
            <person name="Ongeri F."/>
            <person name="Pham C."/>
            <person name="Simmons D."/>
            <person name="Wilczek-Boney K."/>
            <person name="Hale W."/>
            <person name="Jakkamsetti A."/>
            <person name="Pham P."/>
            <person name="Ruth R."/>
            <person name="San Lucas F."/>
            <person name="Warren J."/>
            <person name="Zhang J."/>
            <person name="Zhao Z."/>
            <person name="Zhou C."/>
            <person name="Zhu D."/>
            <person name="Lee S."/>
            <person name="Bess C."/>
            <person name="Blankenburg K."/>
            <person name="Forbes L."/>
            <person name="Fu Q."/>
            <person name="Gubbala S."/>
            <person name="Hirani K."/>
            <person name="Jayaseelan J.C."/>
            <person name="Lara F."/>
            <person name="Munidasa M."/>
            <person name="Palculict T."/>
            <person name="Patil S."/>
            <person name="Pu L.-L."/>
            <person name="Saada N."/>
            <person name="Tang L."/>
            <person name="Weissenberger G."/>
            <person name="Zhu Y."/>
            <person name="Hemphill L."/>
            <person name="Shang Y."/>
            <person name="Youmans B."/>
            <person name="Ayvaz T."/>
            <person name="Ross M."/>
            <person name="Santibanez J."/>
            <person name="Aqrawi P."/>
            <person name="Gross S."/>
            <person name="Joshi V."/>
            <person name="Fowler G."/>
            <person name="Nazareth L."/>
            <person name="Reid J."/>
            <person name="Worley K."/>
            <person name="Petrosino J."/>
            <person name="Highlander S."/>
            <person name="Gibbs R."/>
        </authorList>
    </citation>
    <scope>NUCLEOTIDE SEQUENCE [LARGE SCALE GENOMIC DNA]</scope>
    <source>
        <strain evidence="9">DSM 15952 / CCUG 50447 / LMG 22039 / TP 1.5</strain>
    </source>
</reference>
<evidence type="ECO:0000313" key="8">
    <source>
        <dbReference type="EMBL" id="EFU73949.1"/>
    </source>
</evidence>
<sequence>MQSPKYSRTYLILNEVLNACTHGIGLGLSIAGLVILLIKGAHAHSAMHVVSYALYGAMMILLFLFSTLFHSLIFTKAKKVFQVFDHASIYLLIAGSYTPYCLLSIGGWRGWTLFSIIWLMAIVGIVYKSLTLHKQQTVSKVSTLIYIVMGWLCVFATPQLIHSLGTTGTLLLFFGGVSYTLGAFFYSLKNIRFMHVIWHLFVMTGAGFIYFSILFFT</sequence>
<dbReference type="InterPro" id="IPR005744">
    <property type="entry name" value="Hy-lIII"/>
</dbReference>
<dbReference type="EMBL" id="AEPV01000041">
    <property type="protein sequence ID" value="EFU73949.1"/>
    <property type="molecule type" value="Genomic_DNA"/>
</dbReference>
<dbReference type="NCBIfam" id="TIGR01065">
    <property type="entry name" value="hlyIII"/>
    <property type="match status" value="1"/>
</dbReference>
<protein>
    <submittedName>
        <fullName evidence="8">Channel protein, hemolysin III family</fullName>
    </submittedName>
</protein>
<keyword evidence="4 7" id="KW-1133">Transmembrane helix</keyword>
<keyword evidence="6" id="KW-0479">Metal-binding</keyword>
<feature type="binding site" evidence="6">
    <location>
        <position position="195"/>
    </location>
    <ligand>
        <name>Zn(2+)</name>
        <dbReference type="ChEBI" id="CHEBI:29105"/>
    </ligand>
</feature>
<dbReference type="Pfam" id="PF03006">
    <property type="entry name" value="HlyIII"/>
    <property type="match status" value="1"/>
</dbReference>
<organism evidence="8 9">
    <name type="scientific">Enterococcus italicus (strain DSM 15952 / CCUG 50447 / LMG 22039 / TP 1.5)</name>
    <dbReference type="NCBI Taxonomy" id="888064"/>
    <lineage>
        <taxon>Bacteria</taxon>
        <taxon>Bacillati</taxon>
        <taxon>Bacillota</taxon>
        <taxon>Bacilli</taxon>
        <taxon>Lactobacillales</taxon>
        <taxon>Enterococcaceae</taxon>
        <taxon>Enterococcus</taxon>
    </lineage>
</organism>
<dbReference type="PATRIC" id="fig|888064.11.peg.1536"/>
<feature type="transmembrane region" description="Helical" evidence="7">
    <location>
        <begin position="111"/>
        <end position="131"/>
    </location>
</feature>
<keyword evidence="6" id="KW-0862">Zinc</keyword>
<comment type="caution">
    <text evidence="8">The sequence shown here is derived from an EMBL/GenBank/DDBJ whole genome shotgun (WGS) entry which is preliminary data.</text>
</comment>
<evidence type="ECO:0000256" key="5">
    <source>
        <dbReference type="ARBA" id="ARBA00023136"/>
    </source>
</evidence>
<dbReference type="HOGENOM" id="CLU_051078_1_0_9"/>
<dbReference type="PANTHER" id="PTHR20855:SF129">
    <property type="entry name" value="HEMOLYSIN-3 HOMOLOG"/>
    <property type="match status" value="1"/>
</dbReference>
<feature type="transmembrane region" description="Helical" evidence="7">
    <location>
        <begin position="12"/>
        <end position="38"/>
    </location>
</feature>
<evidence type="ECO:0000313" key="9">
    <source>
        <dbReference type="Proteomes" id="UP000010296"/>
    </source>
</evidence>
<gene>
    <name evidence="8" type="primary">hlyIII</name>
    <name evidence="8" type="ORF">HMPREF9088_1127</name>
</gene>
<evidence type="ECO:0000256" key="6">
    <source>
        <dbReference type="PIRSR" id="PIRSR604254-1"/>
    </source>
</evidence>
<feature type="binding site" evidence="6">
    <location>
        <position position="70"/>
    </location>
    <ligand>
        <name>Zn(2+)</name>
        <dbReference type="ChEBI" id="CHEBI:29105"/>
    </ligand>
</feature>
<dbReference type="eggNOG" id="COG1272">
    <property type="taxonomic scope" value="Bacteria"/>
</dbReference>
<evidence type="ECO:0000256" key="1">
    <source>
        <dbReference type="ARBA" id="ARBA00004127"/>
    </source>
</evidence>
<dbReference type="STRING" id="888064.HMPREF9088_1127"/>
<proteinExistence type="inferred from homology"/>
<dbReference type="PANTHER" id="PTHR20855">
    <property type="entry name" value="ADIPOR/PROGESTIN RECEPTOR-RELATED"/>
    <property type="match status" value="1"/>
</dbReference>
<dbReference type="GO" id="GO:0016020">
    <property type="term" value="C:membrane"/>
    <property type="evidence" value="ECO:0007669"/>
    <property type="project" value="InterPro"/>
</dbReference>
<comment type="similarity">
    <text evidence="2">Belongs to the UPF0073 (Hly-III) family.</text>
</comment>
<dbReference type="GO" id="GO:0012505">
    <property type="term" value="C:endomembrane system"/>
    <property type="evidence" value="ECO:0007669"/>
    <property type="project" value="UniProtKB-SubCell"/>
</dbReference>
<dbReference type="RefSeq" id="WP_007208145.1">
    <property type="nucleotide sequence ID" value="NZ_GL622241.1"/>
</dbReference>
<evidence type="ECO:0000256" key="2">
    <source>
        <dbReference type="ARBA" id="ARBA00008488"/>
    </source>
</evidence>
<dbReference type="OrthoDB" id="9813689at2"/>
<dbReference type="Proteomes" id="UP000010296">
    <property type="component" value="Unassembled WGS sequence"/>
</dbReference>
<keyword evidence="5 7" id="KW-0472">Membrane</keyword>
<keyword evidence="3 7" id="KW-0812">Transmembrane</keyword>
<name>E6LFI7_ENTI1</name>
<feature type="transmembrane region" description="Helical" evidence="7">
    <location>
        <begin position="87"/>
        <end position="105"/>
    </location>
</feature>
<evidence type="ECO:0000256" key="4">
    <source>
        <dbReference type="ARBA" id="ARBA00022989"/>
    </source>
</evidence>
<feature type="transmembrane region" description="Helical" evidence="7">
    <location>
        <begin position="195"/>
        <end position="216"/>
    </location>
</feature>
<dbReference type="AlphaFoldDB" id="E6LFI7"/>